<sequence>MASPTSEAGNVPSSSFDALDERAAADKPEALWQEKFSYDLPGAVIIDPDTTSALAAARSEYNSKEMTSQGGRMVFWTDASTNGGFVGRSGMGVVYKRGPSRWISLSYHVRKEVNIWAAEMGAIAKALQIADEEVTKTKARPSVVVIYSDSHRALWNYQKGGMQSVWFSRPLAKPGLKAAYNLRRLGIEIELRWIPGHFNQDHKLPIKGHVLAHSAARNGARFKPLPHINDFVVDHKSNPKKKKRATVAIFKTGVTVE</sequence>
<dbReference type="EMBL" id="KQ947423">
    <property type="protein sequence ID" value="KUJ12843.1"/>
    <property type="molecule type" value="Genomic_DNA"/>
</dbReference>
<dbReference type="GO" id="GO:0004523">
    <property type="term" value="F:RNA-DNA hybrid ribonuclease activity"/>
    <property type="evidence" value="ECO:0007669"/>
    <property type="project" value="InterPro"/>
</dbReference>
<keyword evidence="3" id="KW-1185">Reference proteome</keyword>
<dbReference type="GO" id="GO:0003676">
    <property type="term" value="F:nucleic acid binding"/>
    <property type="evidence" value="ECO:0007669"/>
    <property type="project" value="InterPro"/>
</dbReference>
<evidence type="ECO:0000259" key="1">
    <source>
        <dbReference type="Pfam" id="PF00075"/>
    </source>
</evidence>
<evidence type="ECO:0000313" key="3">
    <source>
        <dbReference type="Proteomes" id="UP000070700"/>
    </source>
</evidence>
<protein>
    <recommendedName>
        <fullName evidence="1">RNase H type-1 domain-containing protein</fullName>
    </recommendedName>
</protein>
<dbReference type="InterPro" id="IPR002156">
    <property type="entry name" value="RNaseH_domain"/>
</dbReference>
<feature type="domain" description="RNase H type-1" evidence="1">
    <location>
        <begin position="72"/>
        <end position="200"/>
    </location>
</feature>
<evidence type="ECO:0000313" key="2">
    <source>
        <dbReference type="EMBL" id="KUJ12843.1"/>
    </source>
</evidence>
<accession>A0A194WXZ2</accession>
<dbReference type="GeneID" id="28832619"/>
<organism evidence="2 3">
    <name type="scientific">Mollisia scopiformis</name>
    <name type="common">Conifer needle endophyte fungus</name>
    <name type="synonym">Phialocephala scopiformis</name>
    <dbReference type="NCBI Taxonomy" id="149040"/>
    <lineage>
        <taxon>Eukaryota</taxon>
        <taxon>Fungi</taxon>
        <taxon>Dikarya</taxon>
        <taxon>Ascomycota</taxon>
        <taxon>Pezizomycotina</taxon>
        <taxon>Leotiomycetes</taxon>
        <taxon>Helotiales</taxon>
        <taxon>Mollisiaceae</taxon>
        <taxon>Mollisia</taxon>
    </lineage>
</organism>
<dbReference type="Proteomes" id="UP000070700">
    <property type="component" value="Unassembled WGS sequence"/>
</dbReference>
<dbReference type="KEGG" id="psco:LY89DRAFT_785412"/>
<dbReference type="InterPro" id="IPR036397">
    <property type="entry name" value="RNaseH_sf"/>
</dbReference>
<dbReference type="AlphaFoldDB" id="A0A194WXZ2"/>
<dbReference type="Pfam" id="PF00075">
    <property type="entry name" value="RNase_H"/>
    <property type="match status" value="1"/>
</dbReference>
<dbReference type="RefSeq" id="XP_018067198.1">
    <property type="nucleotide sequence ID" value="XM_018222893.1"/>
</dbReference>
<dbReference type="InterPro" id="IPR012337">
    <property type="entry name" value="RNaseH-like_sf"/>
</dbReference>
<dbReference type="InParanoid" id="A0A194WXZ2"/>
<name>A0A194WXZ2_MOLSC</name>
<dbReference type="SUPFAM" id="SSF53098">
    <property type="entry name" value="Ribonuclease H-like"/>
    <property type="match status" value="1"/>
</dbReference>
<proteinExistence type="predicted"/>
<reference evidence="2 3" key="1">
    <citation type="submission" date="2015-10" db="EMBL/GenBank/DDBJ databases">
        <title>Full genome of DAOMC 229536 Phialocephala scopiformis, a fungal endophyte of spruce producing the potent anti-insectan compound rugulosin.</title>
        <authorList>
            <consortium name="DOE Joint Genome Institute"/>
            <person name="Walker A.K."/>
            <person name="Frasz S.L."/>
            <person name="Seifert K.A."/>
            <person name="Miller J.D."/>
            <person name="Mondo S.J."/>
            <person name="Labutti K."/>
            <person name="Lipzen A."/>
            <person name="Dockter R."/>
            <person name="Kennedy M."/>
            <person name="Grigoriev I.V."/>
            <person name="Spatafora J.W."/>
        </authorList>
    </citation>
    <scope>NUCLEOTIDE SEQUENCE [LARGE SCALE GENOMIC DNA]</scope>
    <source>
        <strain evidence="2 3">CBS 120377</strain>
    </source>
</reference>
<dbReference type="CDD" id="cd09276">
    <property type="entry name" value="Rnase_HI_RT_non_LTR"/>
    <property type="match status" value="1"/>
</dbReference>
<dbReference type="OrthoDB" id="3548481at2759"/>
<gene>
    <name evidence="2" type="ORF">LY89DRAFT_785412</name>
</gene>
<dbReference type="Gene3D" id="3.30.420.10">
    <property type="entry name" value="Ribonuclease H-like superfamily/Ribonuclease H"/>
    <property type="match status" value="1"/>
</dbReference>